<evidence type="ECO:0000313" key="8">
    <source>
        <dbReference type="EMBL" id="BAK01092.1"/>
    </source>
</evidence>
<comment type="similarity">
    <text evidence="1 4">Belongs to the glycosyl hydrolase 5 (cellulase A) family.</text>
</comment>
<evidence type="ECO:0000256" key="3">
    <source>
        <dbReference type="ARBA" id="ARBA00023295"/>
    </source>
</evidence>
<keyword evidence="3 4" id="KW-0326">Glycosidase</keyword>
<feature type="compositionally biased region" description="Low complexity" evidence="5">
    <location>
        <begin position="436"/>
        <end position="449"/>
    </location>
</feature>
<feature type="compositionally biased region" description="Polar residues" evidence="5">
    <location>
        <begin position="323"/>
        <end position="353"/>
    </location>
</feature>
<evidence type="ECO:0000256" key="5">
    <source>
        <dbReference type="SAM" id="MobiDB-lite"/>
    </source>
</evidence>
<feature type="chain" id="PRO_5003276289" evidence="6">
    <location>
        <begin position="19"/>
        <end position="521"/>
    </location>
</feature>
<dbReference type="GO" id="GO:0004553">
    <property type="term" value="F:hydrolase activity, hydrolyzing O-glycosyl compounds"/>
    <property type="evidence" value="ECO:0007669"/>
    <property type="project" value="InterPro"/>
</dbReference>
<dbReference type="GO" id="GO:0000272">
    <property type="term" value="P:polysaccharide catabolic process"/>
    <property type="evidence" value="ECO:0007669"/>
    <property type="project" value="InterPro"/>
</dbReference>
<dbReference type="Pfam" id="PF00150">
    <property type="entry name" value="Cellulase"/>
    <property type="match status" value="1"/>
</dbReference>
<feature type="region of interest" description="Disordered" evidence="5">
    <location>
        <begin position="323"/>
        <end position="378"/>
    </location>
</feature>
<name>F2E170_HORVV</name>
<dbReference type="EMBL" id="AK369891">
    <property type="protein sequence ID" value="BAK01092.1"/>
    <property type="molecule type" value="mRNA"/>
</dbReference>
<dbReference type="SUPFAM" id="SSF51445">
    <property type="entry name" value="(Trans)glycosidases"/>
    <property type="match status" value="1"/>
</dbReference>
<evidence type="ECO:0000259" key="7">
    <source>
        <dbReference type="Pfam" id="PF00150"/>
    </source>
</evidence>
<dbReference type="AlphaFoldDB" id="F2E170"/>
<evidence type="ECO:0000256" key="6">
    <source>
        <dbReference type="SAM" id="SignalP"/>
    </source>
</evidence>
<dbReference type="PANTHER" id="PTHR34142:SF1">
    <property type="entry name" value="GLYCOSIDE HYDROLASE FAMILY 5 DOMAIN-CONTAINING PROTEIN"/>
    <property type="match status" value="1"/>
</dbReference>
<evidence type="ECO:0000256" key="4">
    <source>
        <dbReference type="RuleBase" id="RU361153"/>
    </source>
</evidence>
<sequence>MKTSLLLVSLGLLLNANAFKYMGTNQAGAEFGTSIPGKYNTDYTFPRTSSIDYFVSNGMNIIRVPFLWERLQPQLNGAFDSAYLGYIDNTVKYVTETKGAYILLDAHNYLLYRDVQIGQGVEYSAFQNFWQQLAGLYKSNPKVLFGLMNEPHDAPYTNVFKAMQAGINGIRASGATNTISVPGNDWTGVHSWLASAPYMGAITDPLNNLMFEMHQYFDNNYSGNGACVSTFDPAAIFGPATAWLRSTGNTGFLGEFGIEKSSQCLVVLDKTMAYLAANSDVWVGWTWWAAGLWWGSSYKFSLEEGVGDAQLAVLKKYMTATSPAPQAPSTTGSNRPSTPLTTASAPVSASPVTTGRVKEQIPATTGLARPSTTGVKSGVPTTCASGNMKCLTGDSYSTCNRGVWGAAQKCVTGTYCSSSGNYIYCLKGSAPNNTTNPVSSTSSTNASAPTPTPTPVPASSSTSASATPSSNSCTLGQLRCASGSTYQTCGHSGNGGFAWSAEQKCQSGLSCHTFGNQVYCY</sequence>
<dbReference type="InterPro" id="IPR001547">
    <property type="entry name" value="Glyco_hydro_5"/>
</dbReference>
<dbReference type="Gene3D" id="3.20.20.80">
    <property type="entry name" value="Glycosidases"/>
    <property type="match status" value="1"/>
</dbReference>
<evidence type="ECO:0000256" key="2">
    <source>
        <dbReference type="ARBA" id="ARBA00022801"/>
    </source>
</evidence>
<dbReference type="InterPro" id="IPR017853">
    <property type="entry name" value="GH"/>
</dbReference>
<evidence type="ECO:0000256" key="1">
    <source>
        <dbReference type="ARBA" id="ARBA00005641"/>
    </source>
</evidence>
<dbReference type="PROSITE" id="PS00659">
    <property type="entry name" value="GLYCOSYL_HYDROL_F5"/>
    <property type="match status" value="1"/>
</dbReference>
<keyword evidence="6" id="KW-0732">Signal</keyword>
<feature type="compositionally biased region" description="Low complexity" evidence="5">
    <location>
        <begin position="457"/>
        <end position="471"/>
    </location>
</feature>
<feature type="domain" description="Glycoside hydrolase family 5" evidence="7">
    <location>
        <begin position="31"/>
        <end position="290"/>
    </location>
</feature>
<organism evidence="8">
    <name type="scientific">Hordeum vulgare subsp. vulgare</name>
    <name type="common">Domesticated barley</name>
    <dbReference type="NCBI Taxonomy" id="112509"/>
    <lineage>
        <taxon>Eukaryota</taxon>
        <taxon>Viridiplantae</taxon>
        <taxon>Streptophyta</taxon>
        <taxon>Embryophyta</taxon>
        <taxon>Tracheophyta</taxon>
        <taxon>Spermatophyta</taxon>
        <taxon>Magnoliopsida</taxon>
        <taxon>Liliopsida</taxon>
        <taxon>Poales</taxon>
        <taxon>Poaceae</taxon>
        <taxon>BOP clade</taxon>
        <taxon>Pooideae</taxon>
        <taxon>Triticodae</taxon>
        <taxon>Triticeae</taxon>
        <taxon>Hordeinae</taxon>
        <taxon>Hordeum</taxon>
    </lineage>
</organism>
<reference evidence="8" key="1">
    <citation type="journal article" date="2011" name="Plant Physiol.">
        <title>Comprehensive sequence analysis of 24,783 barley full-length cDNAs derived from 12 clone libraries.</title>
        <authorList>
            <person name="Matsumoto T."/>
            <person name="Tanaka T."/>
            <person name="Sakai H."/>
            <person name="Amano N."/>
            <person name="Kanamori H."/>
            <person name="Kurita K."/>
            <person name="Kikuta A."/>
            <person name="Kamiya K."/>
            <person name="Yamamoto M."/>
            <person name="Ikawa H."/>
            <person name="Fujii N."/>
            <person name="Hori K."/>
            <person name="Itoh T."/>
            <person name="Sato K."/>
        </authorList>
    </citation>
    <scope>NUCLEOTIDE SEQUENCE</scope>
    <source>
        <tissue evidence="8">Shoot and root</tissue>
    </source>
</reference>
<dbReference type="PANTHER" id="PTHR34142">
    <property type="entry name" value="ENDO-BETA-1,4-GLUCANASE A"/>
    <property type="match status" value="1"/>
</dbReference>
<keyword evidence="2 4" id="KW-0378">Hydrolase</keyword>
<proteinExistence type="evidence at transcript level"/>
<feature type="region of interest" description="Disordered" evidence="5">
    <location>
        <begin position="436"/>
        <end position="471"/>
    </location>
</feature>
<accession>F2E170</accession>
<dbReference type="InterPro" id="IPR018087">
    <property type="entry name" value="Glyco_hydro_5_CS"/>
</dbReference>
<feature type="signal peptide" evidence="6">
    <location>
        <begin position="1"/>
        <end position="18"/>
    </location>
</feature>
<protein>
    <submittedName>
        <fullName evidence="8">Predicted protein</fullName>
    </submittedName>
</protein>